<dbReference type="InterPro" id="IPR036938">
    <property type="entry name" value="PAP2/HPO_sf"/>
</dbReference>
<dbReference type="STRING" id="644282.Deba_2100"/>
<feature type="transmembrane region" description="Helical" evidence="7">
    <location>
        <begin position="148"/>
        <end position="166"/>
    </location>
</feature>
<comment type="subcellular location">
    <subcellularLocation>
        <location evidence="1">Cell membrane</location>
        <topology evidence="1">Multi-pass membrane protein</topology>
    </subcellularLocation>
</comment>
<dbReference type="PANTHER" id="PTHR14969">
    <property type="entry name" value="SPHINGOSINE-1-PHOSPHATE PHOSPHOHYDROLASE"/>
    <property type="match status" value="1"/>
</dbReference>
<evidence type="ECO:0000256" key="5">
    <source>
        <dbReference type="ARBA" id="ARBA00022989"/>
    </source>
</evidence>
<evidence type="ECO:0000256" key="2">
    <source>
        <dbReference type="ARBA" id="ARBA00022475"/>
    </source>
</evidence>
<sequence length="197" mass="20911">MPRSSLGRGLLLAALAAGLALVWLLGGDRLLADDLMYLKTGPIGHAWQFMAYWLGHGGVQAGAMGFLLLLGLAVRKLDLTPTALAAGGLLVQIVKHLVGRPRPGRNMLAWDLQGLSFDSDLHSFPSGHATTTFALAAVLAARFPRWSWAFYLAALFISLGRVVGGSHFVSDVLVGAMLGLVVGWLLAWRCKVGVGGR</sequence>
<evidence type="ECO:0000256" key="1">
    <source>
        <dbReference type="ARBA" id="ARBA00004651"/>
    </source>
</evidence>
<dbReference type="PANTHER" id="PTHR14969:SF62">
    <property type="entry name" value="DECAPRENYLPHOSPHORYL-5-PHOSPHORIBOSE PHOSPHATASE RV3807C-RELATED"/>
    <property type="match status" value="1"/>
</dbReference>
<evidence type="ECO:0000256" key="3">
    <source>
        <dbReference type="ARBA" id="ARBA00022692"/>
    </source>
</evidence>
<evidence type="ECO:0000256" key="6">
    <source>
        <dbReference type="ARBA" id="ARBA00023136"/>
    </source>
</evidence>
<feature type="transmembrane region" description="Helical" evidence="7">
    <location>
        <begin position="172"/>
        <end position="188"/>
    </location>
</feature>
<dbReference type="SMART" id="SM00014">
    <property type="entry name" value="acidPPc"/>
    <property type="match status" value="1"/>
</dbReference>
<gene>
    <name evidence="9" type="ordered locus">Deba_2100</name>
</gene>
<name>E1QIE8_DESB2</name>
<dbReference type="Gene3D" id="1.20.144.10">
    <property type="entry name" value="Phosphatidic acid phosphatase type 2/haloperoxidase"/>
    <property type="match status" value="1"/>
</dbReference>
<dbReference type="eggNOG" id="COG0671">
    <property type="taxonomic scope" value="Bacteria"/>
</dbReference>
<feature type="domain" description="Phosphatidic acid phosphatase type 2/haloperoxidase" evidence="8">
    <location>
        <begin position="74"/>
        <end position="187"/>
    </location>
</feature>
<dbReference type="GO" id="GO:0005886">
    <property type="term" value="C:plasma membrane"/>
    <property type="evidence" value="ECO:0007669"/>
    <property type="project" value="UniProtKB-SubCell"/>
</dbReference>
<protein>
    <submittedName>
        <fullName evidence="9">Phosphoesterase PA-phosphatase related protein</fullName>
    </submittedName>
</protein>
<evidence type="ECO:0000259" key="8">
    <source>
        <dbReference type="SMART" id="SM00014"/>
    </source>
</evidence>
<dbReference type="Pfam" id="PF01569">
    <property type="entry name" value="PAP2"/>
    <property type="match status" value="1"/>
</dbReference>
<reference evidence="9 10" key="1">
    <citation type="journal article" date="2010" name="Stand. Genomic Sci.">
        <title>Complete genome sequence of Desulfarculus baarsii type strain (2st14).</title>
        <authorList>
            <person name="Sun H."/>
            <person name="Spring S."/>
            <person name="Lapidus A."/>
            <person name="Davenport K."/>
            <person name="Del Rio T.G."/>
            <person name="Tice H."/>
            <person name="Nolan M."/>
            <person name="Copeland A."/>
            <person name="Cheng J.F."/>
            <person name="Lucas S."/>
            <person name="Tapia R."/>
            <person name="Goodwin L."/>
            <person name="Pitluck S."/>
            <person name="Ivanova N."/>
            <person name="Pagani I."/>
            <person name="Mavromatis K."/>
            <person name="Ovchinnikova G."/>
            <person name="Pati A."/>
            <person name="Chen A."/>
            <person name="Palaniappan K."/>
            <person name="Hauser L."/>
            <person name="Chang Y.J."/>
            <person name="Jeffries C.D."/>
            <person name="Detter J.C."/>
            <person name="Han C."/>
            <person name="Rohde M."/>
            <person name="Brambilla E."/>
            <person name="Goker M."/>
            <person name="Woyke T."/>
            <person name="Bristow J."/>
            <person name="Eisen J.A."/>
            <person name="Markowitz V."/>
            <person name="Hugenholtz P."/>
            <person name="Kyrpides N.C."/>
            <person name="Klenk H.P."/>
            <person name="Land M."/>
        </authorList>
    </citation>
    <scope>NUCLEOTIDE SEQUENCE [LARGE SCALE GENOMIC DNA]</scope>
    <source>
        <strain evidence="10">ATCC 33931 / DSM 2075 / LMG 7858 / VKM B-1802 / 2st14</strain>
    </source>
</reference>
<keyword evidence="2" id="KW-1003">Cell membrane</keyword>
<keyword evidence="10" id="KW-1185">Reference proteome</keyword>
<keyword evidence="6 7" id="KW-0472">Membrane</keyword>
<evidence type="ECO:0000313" key="9">
    <source>
        <dbReference type="EMBL" id="ADK85465.1"/>
    </source>
</evidence>
<evidence type="ECO:0000256" key="4">
    <source>
        <dbReference type="ARBA" id="ARBA00022801"/>
    </source>
</evidence>
<dbReference type="AlphaFoldDB" id="E1QIE8"/>
<dbReference type="HOGENOM" id="CLU_1382160_0_0_7"/>
<dbReference type="EMBL" id="CP002085">
    <property type="protein sequence ID" value="ADK85465.1"/>
    <property type="molecule type" value="Genomic_DNA"/>
</dbReference>
<evidence type="ECO:0000256" key="7">
    <source>
        <dbReference type="SAM" id="Phobius"/>
    </source>
</evidence>
<keyword evidence="4" id="KW-0378">Hydrolase</keyword>
<evidence type="ECO:0000313" key="10">
    <source>
        <dbReference type="Proteomes" id="UP000009047"/>
    </source>
</evidence>
<dbReference type="SUPFAM" id="SSF48317">
    <property type="entry name" value="Acid phosphatase/Vanadium-dependent haloperoxidase"/>
    <property type="match status" value="1"/>
</dbReference>
<dbReference type="Proteomes" id="UP000009047">
    <property type="component" value="Chromosome"/>
</dbReference>
<accession>E1QIE8</accession>
<keyword evidence="3 7" id="KW-0812">Transmembrane</keyword>
<organism evidence="9 10">
    <name type="scientific">Desulfarculus baarsii (strain ATCC 33931 / DSM 2075 / LMG 7858 / VKM B-1802 / 2st14)</name>
    <dbReference type="NCBI Taxonomy" id="644282"/>
    <lineage>
        <taxon>Bacteria</taxon>
        <taxon>Pseudomonadati</taxon>
        <taxon>Thermodesulfobacteriota</taxon>
        <taxon>Desulfarculia</taxon>
        <taxon>Desulfarculales</taxon>
        <taxon>Desulfarculaceae</taxon>
        <taxon>Desulfarculus</taxon>
    </lineage>
</organism>
<feature type="transmembrane region" description="Helical" evidence="7">
    <location>
        <begin position="50"/>
        <end position="72"/>
    </location>
</feature>
<dbReference type="KEGG" id="dbr:Deba_2100"/>
<proteinExistence type="predicted"/>
<keyword evidence="5 7" id="KW-1133">Transmembrane helix</keyword>
<dbReference type="InterPro" id="IPR000326">
    <property type="entry name" value="PAP2/HPO"/>
</dbReference>
<dbReference type="GO" id="GO:0016787">
    <property type="term" value="F:hydrolase activity"/>
    <property type="evidence" value="ECO:0007669"/>
    <property type="project" value="UniProtKB-KW"/>
</dbReference>
<dbReference type="RefSeq" id="WP_013258906.1">
    <property type="nucleotide sequence ID" value="NC_014365.1"/>
</dbReference>